<sequence>MAKKDLCSALWSQIVQDTKQFANNLFGKISTGPAASSTSRSIYHFQQTPHSNTKVAFSSTESLVNITTTASSSSLVSSNSSIEDLASHYETLWEVQLALGEIPGIFVDNILQPCQTIPTGMASYREPEIYRPYVYSSFAASSGSFSNMSFDESEQIEDYYGDNEDDQYQDDCEVNFEQEDIDSGDDDEREVYEDHHASHIETPFRRNEVAISPLELLTDRHSVAKIKLHGLRHDRRDSGIFVQTEYDNNSDQGNIHPTRSRMPCTISTRSSRTFVAHDEYSDFSDSETEAEEYSNDDYPYGYQWKYSKTVTPSQGQFKSLRAAVMGDDVLRMESGSYSFSPPSLLATSLIVPT</sequence>
<proteinExistence type="predicted"/>
<dbReference type="Proteomes" id="UP000738325">
    <property type="component" value="Unassembled WGS sequence"/>
</dbReference>
<organism evidence="1 2">
    <name type="scientific">Dissophora globulifera</name>
    <dbReference type="NCBI Taxonomy" id="979702"/>
    <lineage>
        <taxon>Eukaryota</taxon>
        <taxon>Fungi</taxon>
        <taxon>Fungi incertae sedis</taxon>
        <taxon>Mucoromycota</taxon>
        <taxon>Mortierellomycotina</taxon>
        <taxon>Mortierellomycetes</taxon>
        <taxon>Mortierellales</taxon>
        <taxon>Mortierellaceae</taxon>
        <taxon>Dissophora</taxon>
    </lineage>
</organism>
<dbReference type="AlphaFoldDB" id="A0A9P6UX12"/>
<gene>
    <name evidence="1" type="ORF">BGZ99_002944</name>
</gene>
<keyword evidence="2" id="KW-1185">Reference proteome</keyword>
<dbReference type="EMBL" id="JAAAIP010000196">
    <property type="protein sequence ID" value="KAG0323105.1"/>
    <property type="molecule type" value="Genomic_DNA"/>
</dbReference>
<evidence type="ECO:0000313" key="2">
    <source>
        <dbReference type="Proteomes" id="UP000738325"/>
    </source>
</evidence>
<dbReference type="OrthoDB" id="2411790at2759"/>
<name>A0A9P6UX12_9FUNG</name>
<reference evidence="1" key="1">
    <citation type="journal article" date="2020" name="Fungal Divers.">
        <title>Resolving the Mortierellaceae phylogeny through synthesis of multi-gene phylogenetics and phylogenomics.</title>
        <authorList>
            <person name="Vandepol N."/>
            <person name="Liber J."/>
            <person name="Desiro A."/>
            <person name="Na H."/>
            <person name="Kennedy M."/>
            <person name="Barry K."/>
            <person name="Grigoriev I.V."/>
            <person name="Miller A.N."/>
            <person name="O'Donnell K."/>
            <person name="Stajich J.E."/>
            <person name="Bonito G."/>
        </authorList>
    </citation>
    <scope>NUCLEOTIDE SEQUENCE</scope>
    <source>
        <strain evidence="1">REB-010B</strain>
    </source>
</reference>
<evidence type="ECO:0000313" key="1">
    <source>
        <dbReference type="EMBL" id="KAG0323105.1"/>
    </source>
</evidence>
<accession>A0A9P6UX12</accession>
<protein>
    <submittedName>
        <fullName evidence="1">Uncharacterized protein</fullName>
    </submittedName>
</protein>
<comment type="caution">
    <text evidence="1">The sequence shown here is derived from an EMBL/GenBank/DDBJ whole genome shotgun (WGS) entry which is preliminary data.</text>
</comment>